<dbReference type="InterPro" id="IPR050638">
    <property type="entry name" value="AA-Vitamin_Transporters"/>
</dbReference>
<keyword evidence="5 6" id="KW-0472">Membrane</keyword>
<dbReference type="PANTHER" id="PTHR32322">
    <property type="entry name" value="INNER MEMBRANE TRANSPORTER"/>
    <property type="match status" value="1"/>
</dbReference>
<dbReference type="SUPFAM" id="SSF103481">
    <property type="entry name" value="Multidrug resistance efflux transporter EmrE"/>
    <property type="match status" value="2"/>
</dbReference>
<sequence length="287" mass="32284">MWFLYALLSAAFSGFSIIINKKALQKLNPTVVTWGLFVIPIPFLLLGVLNSPRPELTQLFFIGVFSSSVVFFLAKTLSLKSMRDNLLSRLIPLGAFSTLFNYLIGLFLLDEHLKITAVVGIIAIIIGVYIFNLEEKNRFLDPFILLYKNRYARIFLIAMFLTSLSTLFDKIAITNMNPTNPYLPYLIEDIIMGGVMTIYLSIRNKDWTKQVKMNLPLLLLAGIVYMGVGITVFLGFANGPLVLITGVKKLEIVIVLLLSYLLFKDKPNFNSLLGTFIMILGVVLIKI</sequence>
<feature type="domain" description="EamA" evidence="7">
    <location>
        <begin position="2"/>
        <end position="132"/>
    </location>
</feature>
<accession>A0A0G0BHL0</accession>
<feature type="transmembrane region" description="Helical" evidence="6">
    <location>
        <begin position="56"/>
        <end position="74"/>
    </location>
</feature>
<evidence type="ECO:0000256" key="6">
    <source>
        <dbReference type="SAM" id="Phobius"/>
    </source>
</evidence>
<feature type="transmembrane region" description="Helical" evidence="6">
    <location>
        <begin position="185"/>
        <end position="202"/>
    </location>
</feature>
<dbReference type="STRING" id="1618350.UR67_C0010G0002"/>
<feature type="transmembrane region" description="Helical" evidence="6">
    <location>
        <begin position="214"/>
        <end position="236"/>
    </location>
</feature>
<evidence type="ECO:0000256" key="1">
    <source>
        <dbReference type="ARBA" id="ARBA00004141"/>
    </source>
</evidence>
<feature type="transmembrane region" description="Helical" evidence="6">
    <location>
        <begin position="6"/>
        <end position="24"/>
    </location>
</feature>
<comment type="caution">
    <text evidence="8">The sequence shown here is derived from an EMBL/GenBank/DDBJ whole genome shotgun (WGS) entry which is preliminary data.</text>
</comment>
<comment type="subcellular location">
    <subcellularLocation>
        <location evidence="1">Membrane</location>
        <topology evidence="1">Multi-pass membrane protein</topology>
    </subcellularLocation>
</comment>
<organism evidence="8 9">
    <name type="scientific">candidate division CPR3 bacterium GW2011_GWF2_35_18</name>
    <dbReference type="NCBI Taxonomy" id="1618350"/>
    <lineage>
        <taxon>Bacteria</taxon>
        <taxon>Bacteria division CPR3</taxon>
    </lineage>
</organism>
<proteinExistence type="inferred from homology"/>
<evidence type="ECO:0000256" key="4">
    <source>
        <dbReference type="ARBA" id="ARBA00022989"/>
    </source>
</evidence>
<dbReference type="InterPro" id="IPR037185">
    <property type="entry name" value="EmrE-like"/>
</dbReference>
<dbReference type="Gene3D" id="1.10.3730.20">
    <property type="match status" value="1"/>
</dbReference>
<protein>
    <submittedName>
        <fullName evidence="8">Integral membrane protein DUF6</fullName>
    </submittedName>
</protein>
<evidence type="ECO:0000313" key="8">
    <source>
        <dbReference type="EMBL" id="KKP68918.1"/>
    </source>
</evidence>
<feature type="domain" description="EamA" evidence="7">
    <location>
        <begin position="155"/>
        <end position="285"/>
    </location>
</feature>
<feature type="transmembrane region" description="Helical" evidence="6">
    <location>
        <begin position="86"/>
        <end position="109"/>
    </location>
</feature>
<keyword evidence="4 6" id="KW-1133">Transmembrane helix</keyword>
<reference evidence="8 9" key="1">
    <citation type="journal article" date="2015" name="Nature">
        <title>rRNA introns, odd ribosomes, and small enigmatic genomes across a large radiation of phyla.</title>
        <authorList>
            <person name="Brown C.T."/>
            <person name="Hug L.A."/>
            <person name="Thomas B.C."/>
            <person name="Sharon I."/>
            <person name="Castelle C.J."/>
            <person name="Singh A."/>
            <person name="Wilkins M.J."/>
            <person name="Williams K.H."/>
            <person name="Banfield J.F."/>
        </authorList>
    </citation>
    <scope>NUCLEOTIDE SEQUENCE [LARGE SCALE GENOMIC DNA]</scope>
</reference>
<evidence type="ECO:0000256" key="5">
    <source>
        <dbReference type="ARBA" id="ARBA00023136"/>
    </source>
</evidence>
<feature type="transmembrane region" description="Helical" evidence="6">
    <location>
        <begin position="154"/>
        <end position="173"/>
    </location>
</feature>
<feature type="transmembrane region" description="Helical" evidence="6">
    <location>
        <begin position="31"/>
        <end position="50"/>
    </location>
</feature>
<dbReference type="EMBL" id="LBQB01000010">
    <property type="protein sequence ID" value="KKP68918.1"/>
    <property type="molecule type" value="Genomic_DNA"/>
</dbReference>
<dbReference type="AlphaFoldDB" id="A0A0G0BHL0"/>
<evidence type="ECO:0000259" key="7">
    <source>
        <dbReference type="Pfam" id="PF00892"/>
    </source>
</evidence>
<feature type="transmembrane region" description="Helical" evidence="6">
    <location>
        <begin position="242"/>
        <end position="262"/>
    </location>
</feature>
<gene>
    <name evidence="8" type="ORF">UR67_C0010G0002</name>
</gene>
<dbReference type="Pfam" id="PF00892">
    <property type="entry name" value="EamA"/>
    <property type="match status" value="2"/>
</dbReference>
<dbReference type="GO" id="GO:0016020">
    <property type="term" value="C:membrane"/>
    <property type="evidence" value="ECO:0007669"/>
    <property type="project" value="UniProtKB-SubCell"/>
</dbReference>
<dbReference type="PANTHER" id="PTHR32322:SF2">
    <property type="entry name" value="EAMA DOMAIN-CONTAINING PROTEIN"/>
    <property type="match status" value="1"/>
</dbReference>
<dbReference type="InterPro" id="IPR000620">
    <property type="entry name" value="EamA_dom"/>
</dbReference>
<comment type="similarity">
    <text evidence="2">Belongs to the EamA transporter family.</text>
</comment>
<keyword evidence="3 6" id="KW-0812">Transmembrane</keyword>
<evidence type="ECO:0000313" key="9">
    <source>
        <dbReference type="Proteomes" id="UP000034581"/>
    </source>
</evidence>
<feature type="transmembrane region" description="Helical" evidence="6">
    <location>
        <begin position="269"/>
        <end position="285"/>
    </location>
</feature>
<evidence type="ECO:0000256" key="3">
    <source>
        <dbReference type="ARBA" id="ARBA00022692"/>
    </source>
</evidence>
<dbReference type="Proteomes" id="UP000034581">
    <property type="component" value="Unassembled WGS sequence"/>
</dbReference>
<name>A0A0G0BHL0_UNCC3</name>
<feature type="transmembrane region" description="Helical" evidence="6">
    <location>
        <begin position="115"/>
        <end position="133"/>
    </location>
</feature>
<evidence type="ECO:0000256" key="2">
    <source>
        <dbReference type="ARBA" id="ARBA00007362"/>
    </source>
</evidence>